<dbReference type="PANTHER" id="PTHR23335:SF1">
    <property type="entry name" value="CALMODULIN-BINDING TRANSCRIPTION ACTIVATOR, ISOFORM F"/>
    <property type="match status" value="1"/>
</dbReference>
<reference evidence="1" key="1">
    <citation type="submission" date="2024-03" db="EMBL/GenBank/DDBJ databases">
        <title>WGS assembly of Saponaria officinalis var. Norfolk2.</title>
        <authorList>
            <person name="Jenkins J."/>
            <person name="Shu S."/>
            <person name="Grimwood J."/>
            <person name="Barry K."/>
            <person name="Goodstein D."/>
            <person name="Schmutz J."/>
            <person name="Leebens-Mack J."/>
            <person name="Osbourn A."/>
        </authorList>
    </citation>
    <scope>NUCLEOTIDE SEQUENCE [LARGE SCALE GENOMIC DNA]</scope>
    <source>
        <strain evidence="1">JIC</strain>
    </source>
</reference>
<dbReference type="AlphaFoldDB" id="A0AAW1GPQ1"/>
<dbReference type="GO" id="GO:0005634">
    <property type="term" value="C:nucleus"/>
    <property type="evidence" value="ECO:0007669"/>
    <property type="project" value="TreeGrafter"/>
</dbReference>
<dbReference type="PANTHER" id="PTHR23335">
    <property type="entry name" value="CALMODULIN-BINDING TRANSCRIPTION ACTIVATOR CAMTA"/>
    <property type="match status" value="1"/>
</dbReference>
<name>A0AAW1GPQ1_SAPOF</name>
<accession>A0AAW1GPQ1</accession>
<dbReference type="GO" id="GO:0006357">
    <property type="term" value="P:regulation of transcription by RNA polymerase II"/>
    <property type="evidence" value="ECO:0007669"/>
    <property type="project" value="TreeGrafter"/>
</dbReference>
<sequence>MVRGGERVNVVAAAAEIKKGLRRVFNYFFESLDLNLLLLFFQGVIEYVLGVDAKLDYLLWFHFVEMDPKTTKAGHRVFDLLDAWDGKDDDRKKKPQGQYGTRTSVLSRRLSLQTMILRARRTNSMSKKLRMKGRENLKQEKMVAALITSGASALAVTDPSSYDPTGRNAAYIAAASGHKGLTGYPSKVALTSHLSSHTVKETELSKGTTDVEAELTVNNISNERAFSPVTFTLSEFGCIITREGDGRRWLSAGANHGF</sequence>
<keyword evidence="2" id="KW-1185">Reference proteome</keyword>
<dbReference type="GO" id="GO:0003690">
    <property type="term" value="F:double-stranded DNA binding"/>
    <property type="evidence" value="ECO:0007669"/>
    <property type="project" value="TreeGrafter"/>
</dbReference>
<protein>
    <submittedName>
        <fullName evidence="1">Uncharacterized protein</fullName>
    </submittedName>
</protein>
<organism evidence="1 2">
    <name type="scientific">Saponaria officinalis</name>
    <name type="common">Common soapwort</name>
    <name type="synonym">Lychnis saponaria</name>
    <dbReference type="NCBI Taxonomy" id="3572"/>
    <lineage>
        <taxon>Eukaryota</taxon>
        <taxon>Viridiplantae</taxon>
        <taxon>Streptophyta</taxon>
        <taxon>Embryophyta</taxon>
        <taxon>Tracheophyta</taxon>
        <taxon>Spermatophyta</taxon>
        <taxon>Magnoliopsida</taxon>
        <taxon>eudicotyledons</taxon>
        <taxon>Gunneridae</taxon>
        <taxon>Pentapetalae</taxon>
        <taxon>Caryophyllales</taxon>
        <taxon>Caryophyllaceae</taxon>
        <taxon>Caryophylleae</taxon>
        <taxon>Saponaria</taxon>
    </lineage>
</organism>
<dbReference type="Proteomes" id="UP001443914">
    <property type="component" value="Unassembled WGS sequence"/>
</dbReference>
<dbReference type="GO" id="GO:0003712">
    <property type="term" value="F:transcription coregulator activity"/>
    <property type="evidence" value="ECO:0007669"/>
    <property type="project" value="TreeGrafter"/>
</dbReference>
<evidence type="ECO:0000313" key="1">
    <source>
        <dbReference type="EMBL" id="KAK9665620.1"/>
    </source>
</evidence>
<evidence type="ECO:0000313" key="2">
    <source>
        <dbReference type="Proteomes" id="UP001443914"/>
    </source>
</evidence>
<comment type="caution">
    <text evidence="1">The sequence shown here is derived from an EMBL/GenBank/DDBJ whole genome shotgun (WGS) entry which is preliminary data.</text>
</comment>
<gene>
    <name evidence="1" type="ORF">RND81_14G124200</name>
</gene>
<proteinExistence type="predicted"/>
<dbReference type="EMBL" id="JBDFQZ010000014">
    <property type="protein sequence ID" value="KAK9665620.1"/>
    <property type="molecule type" value="Genomic_DNA"/>
</dbReference>